<dbReference type="AlphaFoldDB" id="A0A6A4LX04"/>
<comment type="caution">
    <text evidence="3">The sequence shown here is derived from an EMBL/GenBank/DDBJ whole genome shotgun (WGS) entry which is preliminary data.</text>
</comment>
<keyword evidence="1" id="KW-0175">Coiled coil</keyword>
<evidence type="ECO:0000313" key="4">
    <source>
        <dbReference type="Proteomes" id="UP000428333"/>
    </source>
</evidence>
<feature type="compositionally biased region" description="Basic and acidic residues" evidence="2">
    <location>
        <begin position="304"/>
        <end position="316"/>
    </location>
</feature>
<accession>A0A6A4LX04</accession>
<feature type="region of interest" description="Disordered" evidence="2">
    <location>
        <begin position="304"/>
        <end position="328"/>
    </location>
</feature>
<protein>
    <submittedName>
        <fullName evidence="3">Uncharacterized protein</fullName>
    </submittedName>
</protein>
<dbReference type="OrthoDB" id="1608854at2759"/>
<gene>
    <name evidence="3" type="ORF">C3L33_05487</name>
</gene>
<dbReference type="Proteomes" id="UP000428333">
    <property type="component" value="Linkage Group LG03"/>
</dbReference>
<dbReference type="EMBL" id="QEFC01000687">
    <property type="protein sequence ID" value="KAE9462580.1"/>
    <property type="molecule type" value="Genomic_DNA"/>
</dbReference>
<sequence length="525" mass="63525">MTGGPLPIMADDELRKVQYEMKLPIKKKYEMKLLREEQQREQVELERLRETVGLLLKEQKRAQEEQEELGLELKKLQPEVELLREERQREQEERQRERKEEKRRRREDQKRPSSYYGRSIVELTREEELKKVQHELELLRKERQIEHEELKLLLEERRREWEEEEERRRKEEQILRDAHQKEIDELKSFMMQLSYANICVEVEMDSIFTDSMEMASANENCATVLAKSQEMQVHIPAEVGAKKNFNLRWSYFERSDRGSGRSDRVSGRRRRDDIGRIIKSIAELAREEELEKVQHELELLREERKREQEERRREREEQEIETTQGGSEKEKICAYDRKFEKYSKLIDDQVKMIEQLELKRKEEVRNAFKNYASPLYEEVHVLKNQVDVCQRQENQVETLKDLCQRQEEKIYDQVKMIEQLELKRKEEARNAFENYASPLYEEVCVLKNQVEILKDVCQRQENQVETLKDLCQRQEEKICAYDRKFEKYSKSIDDQAKMIEQLEVAVLCAYMQVEGRVGAYLTCRT</sequence>
<keyword evidence="4" id="KW-1185">Reference proteome</keyword>
<name>A0A6A4LX04_9ERIC</name>
<feature type="coiled-coil region" evidence="1">
    <location>
        <begin position="450"/>
        <end position="477"/>
    </location>
</feature>
<feature type="non-terminal residue" evidence="3">
    <location>
        <position position="1"/>
    </location>
</feature>
<evidence type="ECO:0000256" key="2">
    <source>
        <dbReference type="SAM" id="MobiDB-lite"/>
    </source>
</evidence>
<reference evidence="3 4" key="1">
    <citation type="journal article" date="2019" name="Genome Biol. Evol.">
        <title>The Rhododendron genome and chromosomal organization provide insight into shared whole-genome duplications across the heath family (Ericaceae).</title>
        <authorList>
            <person name="Soza V.L."/>
            <person name="Lindsley D."/>
            <person name="Waalkes A."/>
            <person name="Ramage E."/>
            <person name="Patwardhan R.P."/>
            <person name="Burton J.N."/>
            <person name="Adey A."/>
            <person name="Kumar A."/>
            <person name="Qiu R."/>
            <person name="Shendure J."/>
            <person name="Hall B."/>
        </authorList>
    </citation>
    <scope>NUCLEOTIDE SEQUENCE [LARGE SCALE GENOMIC DNA]</scope>
    <source>
        <strain evidence="3">RSF 1966-606</strain>
    </source>
</reference>
<organism evidence="3 4">
    <name type="scientific">Rhododendron williamsianum</name>
    <dbReference type="NCBI Taxonomy" id="262921"/>
    <lineage>
        <taxon>Eukaryota</taxon>
        <taxon>Viridiplantae</taxon>
        <taxon>Streptophyta</taxon>
        <taxon>Embryophyta</taxon>
        <taxon>Tracheophyta</taxon>
        <taxon>Spermatophyta</taxon>
        <taxon>Magnoliopsida</taxon>
        <taxon>eudicotyledons</taxon>
        <taxon>Gunneridae</taxon>
        <taxon>Pentapetalae</taxon>
        <taxon>asterids</taxon>
        <taxon>Ericales</taxon>
        <taxon>Ericaceae</taxon>
        <taxon>Ericoideae</taxon>
        <taxon>Rhodoreae</taxon>
        <taxon>Rhododendron</taxon>
    </lineage>
</organism>
<evidence type="ECO:0000313" key="3">
    <source>
        <dbReference type="EMBL" id="KAE9462580.1"/>
    </source>
</evidence>
<feature type="region of interest" description="Disordered" evidence="2">
    <location>
        <begin position="84"/>
        <end position="111"/>
    </location>
</feature>
<evidence type="ECO:0000256" key="1">
    <source>
        <dbReference type="SAM" id="Coils"/>
    </source>
</evidence>
<proteinExistence type="predicted"/>